<dbReference type="HOGENOM" id="CLU_1891299_0_0_2"/>
<organism evidence="1 2">
    <name type="scientific">Acidilobus saccharovorans (strain DSM 16705 / JCM 18335 / VKM B-2471 / 345-15)</name>
    <dbReference type="NCBI Taxonomy" id="666510"/>
    <lineage>
        <taxon>Archaea</taxon>
        <taxon>Thermoproteota</taxon>
        <taxon>Thermoprotei</taxon>
        <taxon>Acidilobales</taxon>
        <taxon>Acidilobaceae</taxon>
        <taxon>Acidilobus</taxon>
    </lineage>
</organism>
<dbReference type="Proteomes" id="UP000000346">
    <property type="component" value="Chromosome"/>
</dbReference>
<proteinExistence type="predicted"/>
<reference evidence="1 2" key="1">
    <citation type="journal article" date="2010" name="Appl. Environ. Microbiol.">
        <title>The genome sequence of the crenarchaeon Acidilobus saccharovorans supports a new order, Acidilobales, and suggests an important ecological role in terrestrial acidic hot springs.</title>
        <authorList>
            <person name="Mardanov A.V."/>
            <person name="Svetlitchnyi V.A."/>
            <person name="Beletsky A.V."/>
            <person name="Prokofeva M.I."/>
            <person name="Bonch-Osmolovskaya E.A."/>
            <person name="Ravin N.V."/>
            <person name="Skryabin K.G."/>
        </authorList>
    </citation>
    <scope>NUCLEOTIDE SEQUENCE [LARGE SCALE GENOMIC DNA]</scope>
    <source>
        <strain evidence="2">DSM 16705 / JCM 18335 / VKM B-2471 / 345-15</strain>
    </source>
</reference>
<dbReference type="EMBL" id="CP001742">
    <property type="protein sequence ID" value="ADL19002.1"/>
    <property type="molecule type" value="Genomic_DNA"/>
</dbReference>
<dbReference type="RefSeq" id="WP_013266514.1">
    <property type="nucleotide sequence ID" value="NC_014374.1"/>
</dbReference>
<dbReference type="SUPFAM" id="SSF46785">
    <property type="entry name" value="Winged helix' DNA-binding domain"/>
    <property type="match status" value="1"/>
</dbReference>
<dbReference type="GeneID" id="9498828"/>
<keyword evidence="2" id="KW-1185">Reference proteome</keyword>
<gene>
    <name evidence="1" type="ordered locus">ASAC_0595</name>
</gene>
<dbReference type="AlphaFoldDB" id="D9Q114"/>
<name>D9Q114_ACIS3</name>
<protein>
    <submittedName>
        <fullName evidence="1">Uncharacterized protein</fullName>
    </submittedName>
</protein>
<evidence type="ECO:0000313" key="2">
    <source>
        <dbReference type="Proteomes" id="UP000000346"/>
    </source>
</evidence>
<dbReference type="OrthoDB" id="375839at2157"/>
<dbReference type="InParanoid" id="D9Q114"/>
<dbReference type="InterPro" id="IPR036390">
    <property type="entry name" value="WH_DNA-bd_sf"/>
</dbReference>
<sequence>MAKQVQCNSIGVSVKFGNVTCYDDGSIVVEGPAVLWVSKALMGVDGRSRKVGAVQRAIMDAISRGLHTREEIAASVGISIGSLGYSLTSLVRKGLVMLVKATSGGPCRSYYFLPGQDIQAYLTANRLVPCRKSS</sequence>
<dbReference type="KEGG" id="asc:ASAC_0595"/>
<accession>D9Q114</accession>
<evidence type="ECO:0000313" key="1">
    <source>
        <dbReference type="EMBL" id="ADL19002.1"/>
    </source>
</evidence>